<dbReference type="Proteomes" id="UP001597541">
    <property type="component" value="Unassembled WGS sequence"/>
</dbReference>
<keyword evidence="2" id="KW-1185">Reference proteome</keyword>
<gene>
    <name evidence="1" type="ORF">ACFSUF_23115</name>
</gene>
<proteinExistence type="predicted"/>
<evidence type="ECO:0000313" key="1">
    <source>
        <dbReference type="EMBL" id="MFD2615297.1"/>
    </source>
</evidence>
<accession>A0ABW5PMG1</accession>
<organism evidence="1 2">
    <name type="scientific">Paenibacillus gansuensis</name>
    <dbReference type="NCBI Taxonomy" id="306542"/>
    <lineage>
        <taxon>Bacteria</taxon>
        <taxon>Bacillati</taxon>
        <taxon>Bacillota</taxon>
        <taxon>Bacilli</taxon>
        <taxon>Bacillales</taxon>
        <taxon>Paenibacillaceae</taxon>
        <taxon>Paenibacillus</taxon>
    </lineage>
</organism>
<dbReference type="EMBL" id="JBHUME010000019">
    <property type="protein sequence ID" value="MFD2615297.1"/>
    <property type="molecule type" value="Genomic_DNA"/>
</dbReference>
<comment type="caution">
    <text evidence="1">The sequence shown here is derived from an EMBL/GenBank/DDBJ whole genome shotgun (WGS) entry which is preliminary data.</text>
</comment>
<dbReference type="RefSeq" id="WP_377607055.1">
    <property type="nucleotide sequence ID" value="NZ_JBHUME010000019.1"/>
</dbReference>
<evidence type="ECO:0000313" key="2">
    <source>
        <dbReference type="Proteomes" id="UP001597541"/>
    </source>
</evidence>
<sequence>MNRVHSHLREVDMIGKLADLKTFQAHQSLLLHALIDLLNEKGIVTKEEIAARAEQLDGFTSG</sequence>
<protein>
    <submittedName>
        <fullName evidence="1">Uncharacterized protein</fullName>
    </submittedName>
</protein>
<reference evidence="2" key="1">
    <citation type="journal article" date="2019" name="Int. J. Syst. Evol. Microbiol.">
        <title>The Global Catalogue of Microorganisms (GCM) 10K type strain sequencing project: providing services to taxonomists for standard genome sequencing and annotation.</title>
        <authorList>
            <consortium name="The Broad Institute Genomics Platform"/>
            <consortium name="The Broad Institute Genome Sequencing Center for Infectious Disease"/>
            <person name="Wu L."/>
            <person name="Ma J."/>
        </authorList>
    </citation>
    <scope>NUCLEOTIDE SEQUENCE [LARGE SCALE GENOMIC DNA]</scope>
    <source>
        <strain evidence="2">KCTC 3950</strain>
    </source>
</reference>
<name>A0ABW5PMG1_9BACL</name>